<organism evidence="1 2">
    <name type="scientific">Rhodococcus pseudokoreensis</name>
    <dbReference type="NCBI Taxonomy" id="2811421"/>
    <lineage>
        <taxon>Bacteria</taxon>
        <taxon>Bacillati</taxon>
        <taxon>Actinomycetota</taxon>
        <taxon>Actinomycetes</taxon>
        <taxon>Mycobacteriales</taxon>
        <taxon>Nocardiaceae</taxon>
        <taxon>Rhodococcus</taxon>
    </lineage>
</organism>
<protein>
    <submittedName>
        <fullName evidence="1">Uncharacterized protein</fullName>
    </submittedName>
</protein>
<reference evidence="1 2" key="2">
    <citation type="journal article" date="2022" name="Arch. Microbiol.">
        <title>Rhodococcus pseudokoreensis sp. nov. isolated from the rhizosphere of young M26 apple rootstocks.</title>
        <authorList>
            <person name="Kampfer P."/>
            <person name="Glaeser S.P."/>
            <person name="Blom J."/>
            <person name="Wolf J."/>
            <person name="Benning S."/>
            <person name="Schloter M."/>
            <person name="Neumann-Schaal M."/>
        </authorList>
    </citation>
    <scope>NUCLEOTIDE SEQUENCE [LARGE SCALE GENOMIC DNA]</scope>
    <source>
        <strain evidence="1 2">R79</strain>
    </source>
</reference>
<keyword evidence="2" id="KW-1185">Reference proteome</keyword>
<gene>
    <name evidence="1" type="ORF">JWS13_06120</name>
</gene>
<sequence>MELIECVGGCAFDEQGYEVSDSVVAEAVMGGRDRILDPIVGEVVVSLDQVFAHYFAALPFGHVHDRDCGPAVAVGNRSLGATGVDCGRTEQKARMASTEHVDRDLVDEEVAARTARIGATR</sequence>
<evidence type="ECO:0000313" key="2">
    <source>
        <dbReference type="Proteomes" id="UP000662986"/>
    </source>
</evidence>
<proteinExistence type="predicted"/>
<accession>A0A974ZS47</accession>
<reference evidence="1 2" key="1">
    <citation type="journal article" date="2021" name="Microbiol. Resour. Announc.">
        <title>Complete Genome Sequences of Two Rhodococcus sp. Strains with Large and Linear Chromosomes, Isolated from Apple Rhizosphere.</title>
        <authorList>
            <person name="Benning S."/>
            <person name="Brugnone N."/>
            <person name="Siani R."/>
            <person name="Kublik S."/>
            <person name="Schloter M."/>
            <person name="Rad V."/>
        </authorList>
    </citation>
    <scope>NUCLEOTIDE SEQUENCE [LARGE SCALE GENOMIC DNA]</scope>
    <source>
        <strain evidence="1 2">R79</strain>
    </source>
</reference>
<dbReference type="EMBL" id="CP070619">
    <property type="protein sequence ID" value="QSE88224.1"/>
    <property type="molecule type" value="Genomic_DNA"/>
</dbReference>
<name>A0A974ZS47_9NOCA</name>
<evidence type="ECO:0000313" key="1">
    <source>
        <dbReference type="EMBL" id="QSE88224.1"/>
    </source>
</evidence>
<dbReference type="Proteomes" id="UP000662986">
    <property type="component" value="Chromosome"/>
</dbReference>